<evidence type="ECO:0000256" key="2">
    <source>
        <dbReference type="ARBA" id="ARBA00022485"/>
    </source>
</evidence>
<protein>
    <recommendedName>
        <fullName evidence="8">Radical SAM core domain-containing protein</fullName>
    </recommendedName>
</protein>
<proteinExistence type="predicted"/>
<accession>A0A382GAC0</accession>
<keyword evidence="2" id="KW-0004">4Fe-4S</keyword>
<evidence type="ECO:0000256" key="4">
    <source>
        <dbReference type="ARBA" id="ARBA00022723"/>
    </source>
</evidence>
<gene>
    <name evidence="9" type="ORF">METZ01_LOCUS225044</name>
</gene>
<sequence>MSKTVQWTTDNKVSWYTTEEDVNDKLASILGDRFVEYRKKWDLVNKFELQTDFPLYLQVELNQICNLRCPMCSITVPEAREKYINDKHMSWETYQKIILEAEKYECPSLNPQGLNEPLLDQDFENYIKFAKNHGFLDIMINSNATLLSEERSRKMLGTGLTRLRFSLDAATKETFEKIRIGAKYDSVMKNIERFIKIRDQEGFKLPMVGVNFVKMKVNEHEVDEFIEKWRDEVDFIVIQEFMPPEFESDYSEFFPSDSTYQNQVKNSFNCQQPWQRFYIHNNGNVSPCCPTIGNELSLGNVSNQSLYEMWNSEEMNNLRKIHKEGRYMDNPWCNKCVKGLSGNSNPSELVQIKKISAPK</sequence>
<keyword evidence="3" id="KW-0949">S-adenosyl-L-methionine</keyword>
<dbReference type="InterPro" id="IPR050377">
    <property type="entry name" value="Radical_SAM_PqqE_MftC-like"/>
</dbReference>
<feature type="domain" description="Radical SAM core" evidence="8">
    <location>
        <begin position="51"/>
        <end position="269"/>
    </location>
</feature>
<dbReference type="SFLD" id="SFLDS00029">
    <property type="entry name" value="Radical_SAM"/>
    <property type="match status" value="1"/>
</dbReference>
<comment type="cofactor">
    <cofactor evidence="1">
        <name>[4Fe-4S] cluster</name>
        <dbReference type="ChEBI" id="CHEBI:49883"/>
    </cofactor>
</comment>
<reference evidence="9" key="1">
    <citation type="submission" date="2018-05" db="EMBL/GenBank/DDBJ databases">
        <authorList>
            <person name="Lanie J.A."/>
            <person name="Ng W.-L."/>
            <person name="Kazmierczak K.M."/>
            <person name="Andrzejewski T.M."/>
            <person name="Davidsen T.M."/>
            <person name="Wayne K.J."/>
            <person name="Tettelin H."/>
            <person name="Glass J.I."/>
            <person name="Rusch D."/>
            <person name="Podicherti R."/>
            <person name="Tsui H.-C.T."/>
            <person name="Winkler M.E."/>
        </authorList>
    </citation>
    <scope>NUCLEOTIDE SEQUENCE</scope>
</reference>
<evidence type="ECO:0000313" key="9">
    <source>
        <dbReference type="EMBL" id="SVB72190.1"/>
    </source>
</evidence>
<dbReference type="AlphaFoldDB" id="A0A382GAC0"/>
<dbReference type="GO" id="GO:0051539">
    <property type="term" value="F:4 iron, 4 sulfur cluster binding"/>
    <property type="evidence" value="ECO:0007669"/>
    <property type="project" value="UniProtKB-KW"/>
</dbReference>
<keyword evidence="4" id="KW-0479">Metal-binding</keyword>
<keyword evidence="6" id="KW-0408">Iron</keyword>
<dbReference type="SFLD" id="SFLDG01387">
    <property type="entry name" value="BtrN-like_SPASM_domain_contain"/>
    <property type="match status" value="1"/>
</dbReference>
<dbReference type="NCBIfam" id="TIGR04085">
    <property type="entry name" value="rSAM_more_4Fe4S"/>
    <property type="match status" value="1"/>
</dbReference>
<evidence type="ECO:0000256" key="6">
    <source>
        <dbReference type="ARBA" id="ARBA00023004"/>
    </source>
</evidence>
<evidence type="ECO:0000259" key="8">
    <source>
        <dbReference type="PROSITE" id="PS51918"/>
    </source>
</evidence>
<dbReference type="EMBL" id="UINC01054456">
    <property type="protein sequence ID" value="SVB72190.1"/>
    <property type="molecule type" value="Genomic_DNA"/>
</dbReference>
<dbReference type="InterPro" id="IPR007197">
    <property type="entry name" value="rSAM"/>
</dbReference>
<dbReference type="CDD" id="cd21109">
    <property type="entry name" value="SPASM"/>
    <property type="match status" value="1"/>
</dbReference>
<dbReference type="SUPFAM" id="SSF102114">
    <property type="entry name" value="Radical SAM enzymes"/>
    <property type="match status" value="1"/>
</dbReference>
<dbReference type="Pfam" id="PF04055">
    <property type="entry name" value="Radical_SAM"/>
    <property type="match status" value="1"/>
</dbReference>
<dbReference type="Pfam" id="PF13186">
    <property type="entry name" value="SPASM"/>
    <property type="match status" value="1"/>
</dbReference>
<dbReference type="CDD" id="cd01335">
    <property type="entry name" value="Radical_SAM"/>
    <property type="match status" value="1"/>
</dbReference>
<dbReference type="PANTHER" id="PTHR11228:SF7">
    <property type="entry name" value="PQQA PEPTIDE CYCLASE"/>
    <property type="match status" value="1"/>
</dbReference>
<dbReference type="GO" id="GO:0016491">
    <property type="term" value="F:oxidoreductase activity"/>
    <property type="evidence" value="ECO:0007669"/>
    <property type="project" value="UniProtKB-KW"/>
</dbReference>
<name>A0A382GAC0_9ZZZZ</name>
<evidence type="ECO:0000256" key="3">
    <source>
        <dbReference type="ARBA" id="ARBA00022691"/>
    </source>
</evidence>
<keyword evidence="5" id="KW-0560">Oxidoreductase</keyword>
<evidence type="ECO:0000256" key="5">
    <source>
        <dbReference type="ARBA" id="ARBA00023002"/>
    </source>
</evidence>
<dbReference type="PANTHER" id="PTHR11228">
    <property type="entry name" value="RADICAL SAM DOMAIN PROTEIN"/>
    <property type="match status" value="1"/>
</dbReference>
<dbReference type="InterPro" id="IPR023885">
    <property type="entry name" value="4Fe4S-binding_SPASM_dom"/>
</dbReference>
<evidence type="ECO:0000256" key="7">
    <source>
        <dbReference type="ARBA" id="ARBA00023014"/>
    </source>
</evidence>
<dbReference type="InterPro" id="IPR058240">
    <property type="entry name" value="rSAM_sf"/>
</dbReference>
<dbReference type="InterPro" id="IPR000385">
    <property type="entry name" value="MoaA_NifB_PqqE_Fe-S-bd_CS"/>
</dbReference>
<dbReference type="PROSITE" id="PS01305">
    <property type="entry name" value="MOAA_NIFB_PQQE"/>
    <property type="match status" value="1"/>
</dbReference>
<dbReference type="InterPro" id="IPR034391">
    <property type="entry name" value="AdoMet-like_SPASM_containing"/>
</dbReference>
<dbReference type="SFLD" id="SFLDG01067">
    <property type="entry name" value="SPASM/twitch_domain_containing"/>
    <property type="match status" value="1"/>
</dbReference>
<dbReference type="InterPro" id="IPR013785">
    <property type="entry name" value="Aldolase_TIM"/>
</dbReference>
<keyword evidence="7" id="KW-0411">Iron-sulfur</keyword>
<dbReference type="GO" id="GO:0046872">
    <property type="term" value="F:metal ion binding"/>
    <property type="evidence" value="ECO:0007669"/>
    <property type="project" value="UniProtKB-KW"/>
</dbReference>
<dbReference type="PROSITE" id="PS51918">
    <property type="entry name" value="RADICAL_SAM"/>
    <property type="match status" value="1"/>
</dbReference>
<organism evidence="9">
    <name type="scientific">marine metagenome</name>
    <dbReference type="NCBI Taxonomy" id="408172"/>
    <lineage>
        <taxon>unclassified sequences</taxon>
        <taxon>metagenomes</taxon>
        <taxon>ecological metagenomes</taxon>
    </lineage>
</organism>
<dbReference type="Gene3D" id="3.20.20.70">
    <property type="entry name" value="Aldolase class I"/>
    <property type="match status" value="1"/>
</dbReference>
<evidence type="ECO:0000256" key="1">
    <source>
        <dbReference type="ARBA" id="ARBA00001966"/>
    </source>
</evidence>